<name>A0A914QVI3_9BILA</name>
<sequence>MVTPTDVETKDGGDGASPNRSKDDNSEDFDCFLDGEYVMDIFKTRVCSITGVSRQGSGCVIDGRHILTSKNLGFGIGDDYVIKRMDTYDSRPKCVYFTKYADLAILQLNEPVREKVPISQINFGRSHFQIGLLHTSDQSSLSISEIFMEGKHEDAVHLNGIPGSRGGYCGSPVVSKYGQLGGIVVGDVHPTEANTTLPHMIEKPCIKVMPISTIMYVLREEGFLPK</sequence>
<dbReference type="SUPFAM" id="SSF50494">
    <property type="entry name" value="Trypsin-like serine proteases"/>
    <property type="match status" value="1"/>
</dbReference>
<protein>
    <submittedName>
        <fullName evidence="3">Uncharacterized protein</fullName>
    </submittedName>
</protein>
<dbReference type="Proteomes" id="UP000887578">
    <property type="component" value="Unplaced"/>
</dbReference>
<keyword evidence="2" id="KW-1185">Reference proteome</keyword>
<reference evidence="3" key="1">
    <citation type="submission" date="2022-11" db="UniProtKB">
        <authorList>
            <consortium name="WormBaseParasite"/>
        </authorList>
    </citation>
    <scope>IDENTIFICATION</scope>
</reference>
<evidence type="ECO:0000313" key="3">
    <source>
        <dbReference type="WBParaSite" id="PDA_v2.g802.t1"/>
    </source>
</evidence>
<feature type="region of interest" description="Disordered" evidence="1">
    <location>
        <begin position="1"/>
        <end position="24"/>
    </location>
</feature>
<dbReference type="InterPro" id="IPR009003">
    <property type="entry name" value="Peptidase_S1_PA"/>
</dbReference>
<dbReference type="AlphaFoldDB" id="A0A914QVI3"/>
<evidence type="ECO:0000313" key="2">
    <source>
        <dbReference type="Proteomes" id="UP000887578"/>
    </source>
</evidence>
<accession>A0A914QVI3</accession>
<dbReference type="WBParaSite" id="PDA_v2.g802.t1">
    <property type="protein sequence ID" value="PDA_v2.g802.t1"/>
    <property type="gene ID" value="PDA_v2.g802"/>
</dbReference>
<organism evidence="2 3">
    <name type="scientific">Panagrolaimus davidi</name>
    <dbReference type="NCBI Taxonomy" id="227884"/>
    <lineage>
        <taxon>Eukaryota</taxon>
        <taxon>Metazoa</taxon>
        <taxon>Ecdysozoa</taxon>
        <taxon>Nematoda</taxon>
        <taxon>Chromadorea</taxon>
        <taxon>Rhabditida</taxon>
        <taxon>Tylenchina</taxon>
        <taxon>Panagrolaimomorpha</taxon>
        <taxon>Panagrolaimoidea</taxon>
        <taxon>Panagrolaimidae</taxon>
        <taxon>Panagrolaimus</taxon>
    </lineage>
</organism>
<proteinExistence type="predicted"/>
<evidence type="ECO:0000256" key="1">
    <source>
        <dbReference type="SAM" id="MobiDB-lite"/>
    </source>
</evidence>